<dbReference type="Pfam" id="PF07589">
    <property type="entry name" value="PEP-CTERM"/>
    <property type="match status" value="1"/>
</dbReference>
<feature type="domain" description="Ice-binding protein C-terminal" evidence="1">
    <location>
        <begin position="229"/>
        <end position="253"/>
    </location>
</feature>
<dbReference type="AlphaFoldDB" id="A0A517SI07"/>
<protein>
    <recommendedName>
        <fullName evidence="1">Ice-binding protein C-terminal domain-containing protein</fullName>
    </recommendedName>
</protein>
<organism evidence="2 3">
    <name type="scientific">Caulifigura coniformis</name>
    <dbReference type="NCBI Taxonomy" id="2527983"/>
    <lineage>
        <taxon>Bacteria</taxon>
        <taxon>Pseudomonadati</taxon>
        <taxon>Planctomycetota</taxon>
        <taxon>Planctomycetia</taxon>
        <taxon>Planctomycetales</taxon>
        <taxon>Planctomycetaceae</taxon>
        <taxon>Caulifigura</taxon>
    </lineage>
</organism>
<reference evidence="2 3" key="1">
    <citation type="submission" date="2019-02" db="EMBL/GenBank/DDBJ databases">
        <title>Deep-cultivation of Planctomycetes and their phenomic and genomic characterization uncovers novel biology.</title>
        <authorList>
            <person name="Wiegand S."/>
            <person name="Jogler M."/>
            <person name="Boedeker C."/>
            <person name="Pinto D."/>
            <person name="Vollmers J."/>
            <person name="Rivas-Marin E."/>
            <person name="Kohn T."/>
            <person name="Peeters S.H."/>
            <person name="Heuer A."/>
            <person name="Rast P."/>
            <person name="Oberbeckmann S."/>
            <person name="Bunk B."/>
            <person name="Jeske O."/>
            <person name="Meyerdierks A."/>
            <person name="Storesund J.E."/>
            <person name="Kallscheuer N."/>
            <person name="Luecker S."/>
            <person name="Lage O.M."/>
            <person name="Pohl T."/>
            <person name="Merkel B.J."/>
            <person name="Hornburger P."/>
            <person name="Mueller R.-W."/>
            <person name="Bruemmer F."/>
            <person name="Labrenz M."/>
            <person name="Spormann A.M."/>
            <person name="Op den Camp H."/>
            <person name="Overmann J."/>
            <person name="Amann R."/>
            <person name="Jetten M.S.M."/>
            <person name="Mascher T."/>
            <person name="Medema M.H."/>
            <person name="Devos D.P."/>
            <person name="Kaster A.-K."/>
            <person name="Ovreas L."/>
            <person name="Rohde M."/>
            <person name="Galperin M.Y."/>
            <person name="Jogler C."/>
        </authorList>
    </citation>
    <scope>NUCLEOTIDE SEQUENCE [LARGE SCALE GENOMIC DNA]</scope>
    <source>
        <strain evidence="2 3">Pan44</strain>
    </source>
</reference>
<keyword evidence="3" id="KW-1185">Reference proteome</keyword>
<evidence type="ECO:0000259" key="1">
    <source>
        <dbReference type="Pfam" id="PF07589"/>
    </source>
</evidence>
<dbReference type="KEGG" id="ccos:Pan44_38090"/>
<dbReference type="OrthoDB" id="9553845at2"/>
<dbReference type="InParanoid" id="A0A517SI07"/>
<dbReference type="Proteomes" id="UP000315700">
    <property type="component" value="Chromosome"/>
</dbReference>
<dbReference type="RefSeq" id="WP_145032003.1">
    <property type="nucleotide sequence ID" value="NZ_CP036271.1"/>
</dbReference>
<dbReference type="EMBL" id="CP036271">
    <property type="protein sequence ID" value="QDT55761.1"/>
    <property type="molecule type" value="Genomic_DNA"/>
</dbReference>
<evidence type="ECO:0000313" key="2">
    <source>
        <dbReference type="EMBL" id="QDT55761.1"/>
    </source>
</evidence>
<proteinExistence type="predicted"/>
<sequence>MIRSLVVPLAFGFVLLAGRPARADVVFNLQLTADGNSRWYEFFSDAFAQLDRGFVVSGVPNPALDGFFLISPNADPFNPTVYQQIGGGGDVFPNEANFSSSYSLTYADAGLTGIGEETAAITALSLDFDNDIADDDSLLGVGYTTTPSNVSGTVRLLNGLVTGIDLTSNVQLAYDGAGLGLGTLLYDGVFGITGSQFSLFVDDSNPTFPTYPDARYVWDVQGTVTNLAAVPEPSSFALLTLAGGIFGARRWRRRAATHVS</sequence>
<name>A0A517SI07_9PLAN</name>
<gene>
    <name evidence="2" type="ORF">Pan44_38090</name>
</gene>
<evidence type="ECO:0000313" key="3">
    <source>
        <dbReference type="Proteomes" id="UP000315700"/>
    </source>
</evidence>
<accession>A0A517SI07</accession>
<dbReference type="InterPro" id="IPR013424">
    <property type="entry name" value="Ice-binding_C"/>
</dbReference>
<dbReference type="NCBIfam" id="TIGR02595">
    <property type="entry name" value="PEP_CTERM"/>
    <property type="match status" value="1"/>
</dbReference>